<dbReference type="InterPro" id="IPR050357">
    <property type="entry name" value="Arrestin_domain-protein"/>
</dbReference>
<dbReference type="Gene3D" id="2.60.40.640">
    <property type="match status" value="1"/>
</dbReference>
<feature type="compositionally biased region" description="Low complexity" evidence="1">
    <location>
        <begin position="461"/>
        <end position="475"/>
    </location>
</feature>
<dbReference type="eggNOG" id="KOG3780">
    <property type="taxonomic scope" value="Eukaryota"/>
</dbReference>
<dbReference type="InterPro" id="IPR011022">
    <property type="entry name" value="Arrestin_C-like"/>
</dbReference>
<gene>
    <name evidence="3" type="ORF">AGOS_AFR581C</name>
</gene>
<dbReference type="OrthoDB" id="2333384at2759"/>
<feature type="domain" description="Arrestin C-terminal-like" evidence="2">
    <location>
        <begin position="228"/>
        <end position="382"/>
    </location>
</feature>
<dbReference type="FunCoup" id="Q752Z4">
    <property type="interactions" value="71"/>
</dbReference>
<dbReference type="GO" id="GO:0030674">
    <property type="term" value="F:protein-macromolecule adaptor activity"/>
    <property type="evidence" value="ECO:0000318"/>
    <property type="project" value="GO_Central"/>
</dbReference>
<evidence type="ECO:0000259" key="2">
    <source>
        <dbReference type="SMART" id="SM01017"/>
    </source>
</evidence>
<keyword evidence="4" id="KW-1185">Reference proteome</keyword>
<dbReference type="GO" id="GO:0070086">
    <property type="term" value="P:ubiquitin-dependent endocytosis"/>
    <property type="evidence" value="ECO:0000318"/>
    <property type="project" value="GO_Central"/>
</dbReference>
<dbReference type="GO" id="GO:0005829">
    <property type="term" value="C:cytosol"/>
    <property type="evidence" value="ECO:0000318"/>
    <property type="project" value="GO_Central"/>
</dbReference>
<protein>
    <submittedName>
        <fullName evidence="3">AFR581Cp</fullName>
    </submittedName>
</protein>
<dbReference type="HOGENOM" id="CLU_018982_3_0_1"/>
<dbReference type="KEGG" id="ago:AGOS_AFR581C"/>
<feature type="compositionally biased region" description="Low complexity" evidence="1">
    <location>
        <begin position="441"/>
        <end position="453"/>
    </location>
</feature>
<proteinExistence type="predicted"/>
<evidence type="ECO:0000313" key="4">
    <source>
        <dbReference type="Proteomes" id="UP000000591"/>
    </source>
</evidence>
<name>Q752Z4_EREGS</name>
<dbReference type="OMA" id="KGNYNLP"/>
<evidence type="ECO:0000256" key="1">
    <source>
        <dbReference type="SAM" id="MobiDB-lite"/>
    </source>
</evidence>
<dbReference type="InterPro" id="IPR014752">
    <property type="entry name" value="Arrestin-like_C"/>
</dbReference>
<sequence>MLSLVKAGSKEPIYCDIRVHGASRDTVVLAAEGAELSGELVFSLPEATALKAVYLRLVGRFKMGFLQIGPQSNGRVVGMVKKEQVVFECVWENLLTESEGQIAAAPGRRAGAVARTCRAVVGRRSGGVVRLPAGVTGTPVARERAPAGCTFVLPPGNYELPFRVALPADVPETVEGLQSGSLLYALESRLERGALRVPYARYQYLRIFRTLPVDSAAHHEEMYVTKAWAGRLQYELVVPSRAIAVGAQTALQLRLFPFQKGYRLASFSASLVQYYAFTDDAGQVYDDEAVAHRAAMEHFTDVAGCDPARGNLLVDAVRLQLPFSVPPDLKRITQDCDVGASLIRVRHKLLVHIVLLRGPPDAPGKKTEIKASIPVMLYISPLVPVQGRTVLVDNAGRFHIRPGVLTDLFRTRSADSLPSWDAPPSYESRVHDRLYDGDVGSLASGSAPPDSAAPRPPPRDSPLGLLPPLHALSLDDLSRVPTYQQQHDGHSLPLHHLSPAYAATAPPAGGNSGT</sequence>
<dbReference type="GeneID" id="4622411"/>
<dbReference type="InParanoid" id="Q752Z4"/>
<dbReference type="GO" id="GO:0005886">
    <property type="term" value="C:plasma membrane"/>
    <property type="evidence" value="ECO:0000318"/>
    <property type="project" value="GO_Central"/>
</dbReference>
<feature type="region of interest" description="Disordered" evidence="1">
    <location>
        <begin position="437"/>
        <end position="514"/>
    </location>
</feature>
<dbReference type="EMBL" id="AE016819">
    <property type="protein sequence ID" value="AAS53952.2"/>
    <property type="molecule type" value="Genomic_DNA"/>
</dbReference>
<feature type="compositionally biased region" description="Low complexity" evidence="1">
    <location>
        <begin position="499"/>
        <end position="508"/>
    </location>
</feature>
<dbReference type="GO" id="GO:0031625">
    <property type="term" value="F:ubiquitin protein ligase binding"/>
    <property type="evidence" value="ECO:0000318"/>
    <property type="project" value="GO_Central"/>
</dbReference>
<organism evidence="3 4">
    <name type="scientific">Eremothecium gossypii (strain ATCC 10895 / CBS 109.51 / FGSC 9923 / NRRL Y-1056)</name>
    <name type="common">Yeast</name>
    <name type="synonym">Ashbya gossypii</name>
    <dbReference type="NCBI Taxonomy" id="284811"/>
    <lineage>
        <taxon>Eukaryota</taxon>
        <taxon>Fungi</taxon>
        <taxon>Dikarya</taxon>
        <taxon>Ascomycota</taxon>
        <taxon>Saccharomycotina</taxon>
        <taxon>Saccharomycetes</taxon>
        <taxon>Saccharomycetales</taxon>
        <taxon>Saccharomycetaceae</taxon>
        <taxon>Eremothecium</taxon>
    </lineage>
</organism>
<dbReference type="AlphaFoldDB" id="Q752Z4"/>
<dbReference type="PANTHER" id="PTHR11188:SF62">
    <property type="entry name" value="ARRESTIN-RELATED TRAFFICKING ADAPTER 5"/>
    <property type="match status" value="1"/>
</dbReference>
<dbReference type="Pfam" id="PF02752">
    <property type="entry name" value="Arrestin_C"/>
    <property type="match status" value="1"/>
</dbReference>
<dbReference type="SMART" id="SM01017">
    <property type="entry name" value="Arrestin_C"/>
    <property type="match status" value="1"/>
</dbReference>
<dbReference type="GO" id="GO:0005737">
    <property type="term" value="C:cytoplasm"/>
    <property type="evidence" value="ECO:0000318"/>
    <property type="project" value="GO_Central"/>
</dbReference>
<dbReference type="STRING" id="284811.Q752Z4"/>
<accession>Q752Z4</accession>
<dbReference type="Proteomes" id="UP000000591">
    <property type="component" value="Chromosome VI"/>
</dbReference>
<evidence type="ECO:0000313" key="3">
    <source>
        <dbReference type="EMBL" id="AAS53952.2"/>
    </source>
</evidence>
<dbReference type="RefSeq" id="NP_986128.2">
    <property type="nucleotide sequence ID" value="NM_212264.2"/>
</dbReference>
<dbReference type="PANTHER" id="PTHR11188">
    <property type="entry name" value="ARRESTIN DOMAIN CONTAINING PROTEIN"/>
    <property type="match status" value="1"/>
</dbReference>
<reference evidence="3 4" key="1">
    <citation type="journal article" date="2004" name="Science">
        <title>The Ashbya gossypii genome as a tool for mapping the ancient Saccharomyces cerevisiae genome.</title>
        <authorList>
            <person name="Dietrich F.S."/>
            <person name="Voegeli S."/>
            <person name="Brachat S."/>
            <person name="Lerch A."/>
            <person name="Gates K."/>
            <person name="Steiner S."/>
            <person name="Mohr C."/>
            <person name="Pohlmann R."/>
            <person name="Luedi P."/>
            <person name="Choi S."/>
            <person name="Wing R.A."/>
            <person name="Flavier A."/>
            <person name="Gaffney T.D."/>
            <person name="Philippsen P."/>
        </authorList>
    </citation>
    <scope>NUCLEOTIDE SEQUENCE [LARGE SCALE GENOMIC DNA]</scope>
    <source>
        <strain evidence="4">ATCC 10895 / CBS 109.51 / FGSC 9923 / NRRL Y-1056</strain>
    </source>
</reference>
<reference evidence="4" key="2">
    <citation type="journal article" date="2013" name="G3 (Bethesda)">
        <title>Genomes of Ashbya fungi isolated from insects reveal four mating-type loci, numerous translocations, lack of transposons, and distinct gene duplications.</title>
        <authorList>
            <person name="Dietrich F.S."/>
            <person name="Voegeli S."/>
            <person name="Kuo S."/>
            <person name="Philippsen P."/>
        </authorList>
    </citation>
    <scope>GENOME REANNOTATION</scope>
    <source>
        <strain evidence="4">ATCC 10895 / CBS 109.51 / FGSC 9923 / NRRL Y-1056</strain>
    </source>
</reference>